<comment type="caution">
    <text evidence="25">The sequence shown here is derived from an EMBL/GenBank/DDBJ whole genome shotgun (WGS) entry which is preliminary data.</text>
</comment>
<dbReference type="OrthoDB" id="9799199at2"/>
<evidence type="ECO:0000256" key="7">
    <source>
        <dbReference type="ARBA" id="ARBA00019373"/>
    </source>
</evidence>
<keyword evidence="11 24" id="KW-0812">Transmembrane</keyword>
<evidence type="ECO:0000256" key="9">
    <source>
        <dbReference type="ARBA" id="ARBA00022516"/>
    </source>
</evidence>
<organism evidence="25 26">
    <name type="scientific">Niastella vici</name>
    <dbReference type="NCBI Taxonomy" id="1703345"/>
    <lineage>
        <taxon>Bacteria</taxon>
        <taxon>Pseudomonadati</taxon>
        <taxon>Bacteroidota</taxon>
        <taxon>Chitinophagia</taxon>
        <taxon>Chitinophagales</taxon>
        <taxon>Chitinophagaceae</taxon>
        <taxon>Niastella</taxon>
    </lineage>
</organism>
<evidence type="ECO:0000256" key="23">
    <source>
        <dbReference type="ARBA" id="ARBA00033406"/>
    </source>
</evidence>
<dbReference type="PANTHER" id="PTHR46382:SF1">
    <property type="entry name" value="PHOSPHATIDATE CYTIDYLYLTRANSFERASE"/>
    <property type="match status" value="1"/>
</dbReference>
<evidence type="ECO:0000256" key="3">
    <source>
        <dbReference type="ARBA" id="ARBA00005119"/>
    </source>
</evidence>
<protein>
    <recommendedName>
        <fullName evidence="7">Phosphatidate cytidylyltransferase</fullName>
        <ecNumber evidence="6">2.7.7.41</ecNumber>
    </recommendedName>
    <alternativeName>
        <fullName evidence="20">CDP-DAG synthase</fullName>
    </alternativeName>
    <alternativeName>
        <fullName evidence="22">CDP-DG synthase</fullName>
    </alternativeName>
    <alternativeName>
        <fullName evidence="18">CDP-diacylglycerol synthase</fullName>
    </alternativeName>
    <alternativeName>
        <fullName evidence="21">CDP-diglyceride pyrophosphorylase</fullName>
    </alternativeName>
    <alternativeName>
        <fullName evidence="23">CDP-diglyceride synthase</fullName>
    </alternativeName>
    <alternativeName>
        <fullName evidence="19">CTP:phosphatidate cytidylyltransferase</fullName>
    </alternativeName>
</protein>
<evidence type="ECO:0000256" key="18">
    <source>
        <dbReference type="ARBA" id="ARBA00029893"/>
    </source>
</evidence>
<reference evidence="25 26" key="1">
    <citation type="submission" date="2016-03" db="EMBL/GenBank/DDBJ databases">
        <title>Niastella vici sp. nov., isolated from farmland soil.</title>
        <authorList>
            <person name="Chen L."/>
            <person name="Wang D."/>
            <person name="Yang S."/>
            <person name="Wang G."/>
        </authorList>
    </citation>
    <scope>NUCLEOTIDE SEQUENCE [LARGE SCALE GENOMIC DNA]</scope>
    <source>
        <strain evidence="25 26">DJ57</strain>
    </source>
</reference>
<feature type="transmembrane region" description="Helical" evidence="24">
    <location>
        <begin position="96"/>
        <end position="116"/>
    </location>
</feature>
<dbReference type="AlphaFoldDB" id="A0A1V9G8S6"/>
<evidence type="ECO:0000256" key="1">
    <source>
        <dbReference type="ARBA" id="ARBA00001698"/>
    </source>
</evidence>
<dbReference type="RefSeq" id="WP_081144721.1">
    <property type="nucleotide sequence ID" value="NZ_LVYD01000001.1"/>
</dbReference>
<feature type="transmembrane region" description="Helical" evidence="24">
    <location>
        <begin position="205"/>
        <end position="224"/>
    </location>
</feature>
<gene>
    <name evidence="25" type="ORF">A3860_01290</name>
</gene>
<keyword evidence="8" id="KW-1003">Cell membrane</keyword>
<evidence type="ECO:0000313" key="26">
    <source>
        <dbReference type="Proteomes" id="UP000192796"/>
    </source>
</evidence>
<comment type="similarity">
    <text evidence="5">Belongs to the CDS family.</text>
</comment>
<dbReference type="PANTHER" id="PTHR46382">
    <property type="entry name" value="PHOSPHATIDATE CYTIDYLYLTRANSFERASE"/>
    <property type="match status" value="1"/>
</dbReference>
<evidence type="ECO:0000256" key="13">
    <source>
        <dbReference type="ARBA" id="ARBA00022989"/>
    </source>
</evidence>
<comment type="pathway">
    <text evidence="4">Lipid metabolism.</text>
</comment>
<evidence type="ECO:0000256" key="8">
    <source>
        <dbReference type="ARBA" id="ARBA00022475"/>
    </source>
</evidence>
<dbReference type="GO" id="GO:0005886">
    <property type="term" value="C:plasma membrane"/>
    <property type="evidence" value="ECO:0007669"/>
    <property type="project" value="UniProtKB-SubCell"/>
</dbReference>
<keyword evidence="16" id="KW-0594">Phospholipid biosynthesis</keyword>
<dbReference type="EC" id="2.7.7.41" evidence="6"/>
<feature type="transmembrane region" description="Helical" evidence="24">
    <location>
        <begin position="272"/>
        <end position="292"/>
    </location>
</feature>
<comment type="subcellular location">
    <subcellularLocation>
        <location evidence="2">Cell membrane</location>
        <topology evidence="2">Multi-pass membrane protein</topology>
    </subcellularLocation>
</comment>
<evidence type="ECO:0000256" key="16">
    <source>
        <dbReference type="ARBA" id="ARBA00023209"/>
    </source>
</evidence>
<comment type="pathway">
    <text evidence="3">Phospholipid metabolism; CDP-diacylglycerol biosynthesis; CDP-diacylglycerol from sn-glycerol 3-phosphate: step 3/3.</text>
</comment>
<dbReference type="EMBL" id="LVYD01000001">
    <property type="protein sequence ID" value="OQP67023.1"/>
    <property type="molecule type" value="Genomic_DNA"/>
</dbReference>
<evidence type="ECO:0000256" key="11">
    <source>
        <dbReference type="ARBA" id="ARBA00022692"/>
    </source>
</evidence>
<keyword evidence="17" id="KW-1208">Phospholipid metabolism</keyword>
<evidence type="ECO:0000256" key="6">
    <source>
        <dbReference type="ARBA" id="ARBA00012487"/>
    </source>
</evidence>
<keyword evidence="13 24" id="KW-1133">Transmembrane helix</keyword>
<evidence type="ECO:0000256" key="19">
    <source>
        <dbReference type="ARBA" id="ARBA00031825"/>
    </source>
</evidence>
<evidence type="ECO:0000256" key="20">
    <source>
        <dbReference type="ARBA" id="ARBA00032253"/>
    </source>
</evidence>
<feature type="transmembrane region" description="Helical" evidence="24">
    <location>
        <begin position="161"/>
        <end position="184"/>
    </location>
</feature>
<proteinExistence type="inferred from homology"/>
<evidence type="ECO:0000256" key="17">
    <source>
        <dbReference type="ARBA" id="ARBA00023264"/>
    </source>
</evidence>
<feature type="transmembrane region" description="Helical" evidence="24">
    <location>
        <begin position="230"/>
        <end position="251"/>
    </location>
</feature>
<dbReference type="GO" id="GO:0004605">
    <property type="term" value="F:phosphatidate cytidylyltransferase activity"/>
    <property type="evidence" value="ECO:0007669"/>
    <property type="project" value="UniProtKB-EC"/>
</dbReference>
<keyword evidence="14" id="KW-0443">Lipid metabolism</keyword>
<comment type="catalytic activity">
    <reaction evidence="1">
        <text>a 1,2-diacyl-sn-glycero-3-phosphate + CTP + H(+) = a CDP-1,2-diacyl-sn-glycerol + diphosphate</text>
        <dbReference type="Rhea" id="RHEA:16229"/>
        <dbReference type="ChEBI" id="CHEBI:15378"/>
        <dbReference type="ChEBI" id="CHEBI:33019"/>
        <dbReference type="ChEBI" id="CHEBI:37563"/>
        <dbReference type="ChEBI" id="CHEBI:58332"/>
        <dbReference type="ChEBI" id="CHEBI:58608"/>
        <dbReference type="EC" id="2.7.7.41"/>
    </reaction>
</comment>
<keyword evidence="12 25" id="KW-0548">Nucleotidyltransferase</keyword>
<dbReference type="GO" id="GO:0016024">
    <property type="term" value="P:CDP-diacylglycerol biosynthetic process"/>
    <property type="evidence" value="ECO:0007669"/>
    <property type="project" value="TreeGrafter"/>
</dbReference>
<evidence type="ECO:0000313" key="25">
    <source>
        <dbReference type="EMBL" id="OQP67023.1"/>
    </source>
</evidence>
<evidence type="ECO:0000256" key="12">
    <source>
        <dbReference type="ARBA" id="ARBA00022695"/>
    </source>
</evidence>
<keyword evidence="26" id="KW-1185">Reference proteome</keyword>
<sequence>MALNVQTFKTRSLTAVVFVVVMLTGLLWNHWAFFILFSIIHFGCWTEFQKLVGLIDPDYTNITPFHKYGVKLAGWCLMLYFTNDQFSIFGMHLHELGWWLGLLFIFILPIIELLFAREIKPKNIGYSAIGLVYISLAWGLMMDLRSSFVPARAGFTVSPESWGKLITCALIFSIWINDTMAYMVGSLIGKTPFSKISPKKTWEGTVGGAILCVVVIALLGYFTAPANGYAVIHWIIIAAIAAVVGTAGDLAESKLKRVANVKDSGHIMPGHGGFLDRFDSLLLAILFVWLYIQLALK</sequence>
<evidence type="ECO:0000256" key="24">
    <source>
        <dbReference type="SAM" id="Phobius"/>
    </source>
</evidence>
<evidence type="ECO:0000256" key="4">
    <source>
        <dbReference type="ARBA" id="ARBA00005189"/>
    </source>
</evidence>
<evidence type="ECO:0000256" key="15">
    <source>
        <dbReference type="ARBA" id="ARBA00023136"/>
    </source>
</evidence>
<evidence type="ECO:0000256" key="5">
    <source>
        <dbReference type="ARBA" id="ARBA00010185"/>
    </source>
</evidence>
<feature type="transmembrane region" description="Helical" evidence="24">
    <location>
        <begin position="123"/>
        <end position="141"/>
    </location>
</feature>
<dbReference type="STRING" id="1703345.A3860_01290"/>
<name>A0A1V9G8S6_9BACT</name>
<evidence type="ECO:0000256" key="22">
    <source>
        <dbReference type="ARBA" id="ARBA00032743"/>
    </source>
</evidence>
<feature type="transmembrane region" description="Helical" evidence="24">
    <location>
        <begin position="12"/>
        <end position="40"/>
    </location>
</feature>
<keyword evidence="9" id="KW-0444">Lipid biosynthesis</keyword>
<evidence type="ECO:0000256" key="21">
    <source>
        <dbReference type="ARBA" id="ARBA00032396"/>
    </source>
</evidence>
<keyword evidence="10 25" id="KW-0808">Transferase</keyword>
<dbReference type="Pfam" id="PF01148">
    <property type="entry name" value="CTP_transf_1"/>
    <property type="match status" value="1"/>
</dbReference>
<accession>A0A1V9G8S6</accession>
<evidence type="ECO:0000256" key="10">
    <source>
        <dbReference type="ARBA" id="ARBA00022679"/>
    </source>
</evidence>
<evidence type="ECO:0000256" key="2">
    <source>
        <dbReference type="ARBA" id="ARBA00004651"/>
    </source>
</evidence>
<evidence type="ECO:0000256" key="14">
    <source>
        <dbReference type="ARBA" id="ARBA00023098"/>
    </source>
</evidence>
<keyword evidence="15 24" id="KW-0472">Membrane</keyword>
<dbReference type="Proteomes" id="UP000192796">
    <property type="component" value="Unassembled WGS sequence"/>
</dbReference>